<feature type="transmembrane region" description="Helical" evidence="7">
    <location>
        <begin position="100"/>
        <end position="129"/>
    </location>
</feature>
<dbReference type="NCBIfam" id="TIGR00786">
    <property type="entry name" value="dctM"/>
    <property type="match status" value="1"/>
</dbReference>
<dbReference type="PIRSF" id="PIRSF006066">
    <property type="entry name" value="HI0050"/>
    <property type="match status" value="1"/>
</dbReference>
<feature type="transmembrane region" description="Helical" evidence="7">
    <location>
        <begin position="226"/>
        <end position="246"/>
    </location>
</feature>
<feature type="transmembrane region" description="Helical" evidence="7">
    <location>
        <begin position="252"/>
        <end position="269"/>
    </location>
</feature>
<evidence type="ECO:0000313" key="9">
    <source>
        <dbReference type="EMBL" id="BBO85092.1"/>
    </source>
</evidence>
<keyword evidence="4 7" id="KW-0812">Transmembrane</keyword>
<evidence type="ECO:0000259" key="8">
    <source>
        <dbReference type="Pfam" id="PF06808"/>
    </source>
</evidence>
<evidence type="ECO:0000256" key="3">
    <source>
        <dbReference type="ARBA" id="ARBA00022519"/>
    </source>
</evidence>
<dbReference type="Proteomes" id="UP000425960">
    <property type="component" value="Chromosome"/>
</dbReference>
<evidence type="ECO:0000256" key="4">
    <source>
        <dbReference type="ARBA" id="ARBA00022692"/>
    </source>
</evidence>
<reference evidence="9 10" key="1">
    <citation type="submission" date="2019-11" db="EMBL/GenBank/DDBJ databases">
        <title>Comparative genomics of hydrocarbon-degrading Desulfosarcina strains.</title>
        <authorList>
            <person name="Watanabe M."/>
            <person name="Kojima H."/>
            <person name="Fukui M."/>
        </authorList>
    </citation>
    <scope>NUCLEOTIDE SEQUENCE [LARGE SCALE GENOMIC DNA]</scope>
    <source>
        <strain evidence="9 10">28bB2T</strain>
    </source>
</reference>
<proteinExistence type="predicted"/>
<feature type="transmembrane region" description="Helical" evidence="7">
    <location>
        <begin position="368"/>
        <end position="392"/>
    </location>
</feature>
<dbReference type="Pfam" id="PF06808">
    <property type="entry name" value="DctM"/>
    <property type="match status" value="1"/>
</dbReference>
<evidence type="ECO:0000256" key="7">
    <source>
        <dbReference type="SAM" id="Phobius"/>
    </source>
</evidence>
<comment type="subcellular location">
    <subcellularLocation>
        <location evidence="1">Cell inner membrane</location>
        <topology evidence="1">Multi-pass membrane protein</topology>
    </subcellularLocation>
</comment>
<feature type="transmembrane region" description="Helical" evidence="7">
    <location>
        <begin position="412"/>
        <end position="433"/>
    </location>
</feature>
<dbReference type="KEGG" id="dov:DSCO28_56580"/>
<keyword evidence="2" id="KW-1003">Cell membrane</keyword>
<accession>A0A5K7ZXW0</accession>
<dbReference type="AlphaFoldDB" id="A0A5K7ZXW0"/>
<feature type="transmembrane region" description="Helical" evidence="7">
    <location>
        <begin position="326"/>
        <end position="356"/>
    </location>
</feature>
<feature type="transmembrane region" description="Helical" evidence="7">
    <location>
        <begin position="6"/>
        <end position="39"/>
    </location>
</feature>
<dbReference type="PANTHER" id="PTHR33362:SF5">
    <property type="entry name" value="C4-DICARBOXYLATE TRAP TRANSPORTER LARGE PERMEASE PROTEIN DCTM"/>
    <property type="match status" value="1"/>
</dbReference>
<dbReference type="PANTHER" id="PTHR33362">
    <property type="entry name" value="SIALIC ACID TRAP TRANSPORTER PERMEASE PROTEIN SIAT-RELATED"/>
    <property type="match status" value="1"/>
</dbReference>
<keyword evidence="6 7" id="KW-0472">Membrane</keyword>
<dbReference type="InterPro" id="IPR010656">
    <property type="entry name" value="DctM"/>
</dbReference>
<feature type="transmembrane region" description="Helical" evidence="7">
    <location>
        <begin position="171"/>
        <end position="197"/>
    </location>
</feature>
<protein>
    <recommendedName>
        <fullName evidence="8">TRAP C4-dicarboxylate transport system permease DctM subunit domain-containing protein</fullName>
    </recommendedName>
</protein>
<dbReference type="RefSeq" id="WP_155324810.1">
    <property type="nucleotide sequence ID" value="NZ_AP021876.1"/>
</dbReference>
<evidence type="ECO:0000313" key="10">
    <source>
        <dbReference type="Proteomes" id="UP000425960"/>
    </source>
</evidence>
<name>A0A5K7ZXW0_9BACT</name>
<dbReference type="EMBL" id="AP021876">
    <property type="protein sequence ID" value="BBO85092.1"/>
    <property type="molecule type" value="Genomic_DNA"/>
</dbReference>
<organism evidence="9 10">
    <name type="scientific">Desulfosarcina ovata subsp. sediminis</name>
    <dbReference type="NCBI Taxonomy" id="885957"/>
    <lineage>
        <taxon>Bacteria</taxon>
        <taxon>Pseudomonadati</taxon>
        <taxon>Thermodesulfobacteriota</taxon>
        <taxon>Desulfobacteria</taxon>
        <taxon>Desulfobacterales</taxon>
        <taxon>Desulfosarcinaceae</taxon>
        <taxon>Desulfosarcina</taxon>
    </lineage>
</organism>
<feature type="transmembrane region" description="Helical" evidence="7">
    <location>
        <begin position="141"/>
        <end position="165"/>
    </location>
</feature>
<evidence type="ECO:0000256" key="2">
    <source>
        <dbReference type="ARBA" id="ARBA00022475"/>
    </source>
</evidence>
<dbReference type="GO" id="GO:0022857">
    <property type="term" value="F:transmembrane transporter activity"/>
    <property type="evidence" value="ECO:0007669"/>
    <property type="project" value="TreeGrafter"/>
</dbReference>
<keyword evidence="3" id="KW-0997">Cell inner membrane</keyword>
<dbReference type="GO" id="GO:0005886">
    <property type="term" value="C:plasma membrane"/>
    <property type="evidence" value="ECO:0007669"/>
    <property type="project" value="UniProtKB-SubCell"/>
</dbReference>
<evidence type="ECO:0000256" key="1">
    <source>
        <dbReference type="ARBA" id="ARBA00004429"/>
    </source>
</evidence>
<gene>
    <name evidence="9" type="ORF">DSCO28_56580</name>
</gene>
<feature type="transmembrane region" description="Helical" evidence="7">
    <location>
        <begin position="281"/>
        <end position="306"/>
    </location>
</feature>
<feature type="domain" description="TRAP C4-dicarboxylate transport system permease DctM subunit" evidence="8">
    <location>
        <begin position="11"/>
        <end position="431"/>
    </location>
</feature>
<dbReference type="InterPro" id="IPR004681">
    <property type="entry name" value="TRAP_DctM"/>
</dbReference>
<evidence type="ECO:0000256" key="6">
    <source>
        <dbReference type="ARBA" id="ARBA00023136"/>
    </source>
</evidence>
<feature type="transmembrane region" description="Helical" evidence="7">
    <location>
        <begin position="60"/>
        <end position="80"/>
    </location>
</feature>
<evidence type="ECO:0000256" key="5">
    <source>
        <dbReference type="ARBA" id="ARBA00022989"/>
    </source>
</evidence>
<sequence length="439" mass="47609">MEWWMILCLIFGGLMVLFFIGVPVAYSFLCINIIGVYLLWGGVDGINQLVLSIYRSVSTFSLLPVPLFILMGEVMFRAGIAPNMMDTLDKWLGKIPGRLSLIAVGGGTLFATLSGSAMAGCAMLGSVLLPEMRKRGYSNTMSIGPILSCGGLAIMIPPSALGVLLASLSRISVGGMLMAIIIPGIIMATIKAGYIILRGYLQPHLMPAYEVEKVSFEEKLILTLKYILPLGMIIFLVIGLMFIGIATPTESAALGALGCFVLMFIYQGFNRNVMKVAQKAILATSRITVMMFMIMTGAIAFSQILAFTGASSSLVSLAGGLDLPPIMIVMIMQVMLLFLGMFMEPLTIMMVTLPIYMPIVKTLGYDPLWFGTIMLINMEMATTTPPFGLVLFVMKGVAPEDTRMQDIYKAGLPFLLCDAVTMFLIMIFPALALHLPSLM</sequence>
<keyword evidence="5 7" id="KW-1133">Transmembrane helix</keyword>